<sequence>MPAAPAPLTSHSSPRAVRCISNLVDKSPGSVAGRSYSPWPKGTPSSSASPSSSCSALRPGSWRPRARIKCCGDRP</sequence>
<gene>
    <name evidence="2" type="ORF">TCAP_06090</name>
</gene>
<name>A0A2K3Q8W3_9HYPO</name>
<evidence type="ECO:0000313" key="2">
    <source>
        <dbReference type="EMBL" id="PNY23988.1"/>
    </source>
</evidence>
<comment type="caution">
    <text evidence="2">The sequence shown here is derived from an EMBL/GenBank/DDBJ whole genome shotgun (WGS) entry which is preliminary data.</text>
</comment>
<dbReference type="Proteomes" id="UP000236621">
    <property type="component" value="Unassembled WGS sequence"/>
</dbReference>
<feature type="region of interest" description="Disordered" evidence="1">
    <location>
        <begin position="21"/>
        <end position="61"/>
    </location>
</feature>
<evidence type="ECO:0000256" key="1">
    <source>
        <dbReference type="SAM" id="MobiDB-lite"/>
    </source>
</evidence>
<evidence type="ECO:0000313" key="3">
    <source>
        <dbReference type="Proteomes" id="UP000236621"/>
    </source>
</evidence>
<proteinExistence type="predicted"/>
<feature type="compositionally biased region" description="Low complexity" evidence="1">
    <location>
        <begin position="44"/>
        <end position="56"/>
    </location>
</feature>
<protein>
    <submittedName>
        <fullName evidence="2">Uncharacterized protein</fullName>
    </submittedName>
</protein>
<reference evidence="2 3" key="1">
    <citation type="submission" date="2017-08" db="EMBL/GenBank/DDBJ databases">
        <title>Harnessing the power of phylogenomics to disentangle the directionality and signatures of interkingdom host jumping in the parasitic fungal genus Tolypocladium.</title>
        <authorList>
            <person name="Quandt C.A."/>
            <person name="Patterson W."/>
            <person name="Spatafora J.W."/>
        </authorList>
    </citation>
    <scope>NUCLEOTIDE SEQUENCE [LARGE SCALE GENOMIC DNA]</scope>
    <source>
        <strain evidence="2 3">CBS 113982</strain>
    </source>
</reference>
<dbReference type="EMBL" id="NRSZ01000996">
    <property type="protein sequence ID" value="PNY23988.1"/>
    <property type="molecule type" value="Genomic_DNA"/>
</dbReference>
<organism evidence="2 3">
    <name type="scientific">Tolypocladium capitatum</name>
    <dbReference type="NCBI Taxonomy" id="45235"/>
    <lineage>
        <taxon>Eukaryota</taxon>
        <taxon>Fungi</taxon>
        <taxon>Dikarya</taxon>
        <taxon>Ascomycota</taxon>
        <taxon>Pezizomycotina</taxon>
        <taxon>Sordariomycetes</taxon>
        <taxon>Hypocreomycetidae</taxon>
        <taxon>Hypocreales</taxon>
        <taxon>Ophiocordycipitaceae</taxon>
        <taxon>Tolypocladium</taxon>
    </lineage>
</organism>
<accession>A0A2K3Q8W3</accession>
<dbReference type="AlphaFoldDB" id="A0A2K3Q8W3"/>
<keyword evidence="3" id="KW-1185">Reference proteome</keyword>